<keyword evidence="3 15" id="KW-0547">Nucleotide-binding</keyword>
<comment type="caution">
    <text evidence="20">The sequence shown here is derived from an EMBL/GenBank/DDBJ whole genome shotgun (WGS) entry which is preliminary data.</text>
</comment>
<dbReference type="Gene3D" id="1.10.486.10">
    <property type="entry name" value="PCRA, domain 4"/>
    <property type="match status" value="1"/>
</dbReference>
<comment type="cofactor">
    <cofactor evidence="15">
        <name>Mg(2+)</name>
        <dbReference type="ChEBI" id="CHEBI:18420"/>
    </cofactor>
    <text evidence="15">Binds 1 Mg(2+) ion per subunit.</text>
</comment>
<dbReference type="InterPro" id="IPR027417">
    <property type="entry name" value="P-loop_NTPase"/>
</dbReference>
<dbReference type="Pfam" id="PF00580">
    <property type="entry name" value="UvrD-helicase"/>
    <property type="match status" value="1"/>
</dbReference>
<keyword evidence="9 15" id="KW-0460">Magnesium</keyword>
<evidence type="ECO:0000256" key="11">
    <source>
        <dbReference type="ARBA" id="ARBA00023204"/>
    </source>
</evidence>
<dbReference type="InterPro" id="IPR011604">
    <property type="entry name" value="PDDEXK-like_dom_sf"/>
</dbReference>
<evidence type="ECO:0000259" key="18">
    <source>
        <dbReference type="PROSITE" id="PS51198"/>
    </source>
</evidence>
<name>A0A4V3EPI5_9GAMM</name>
<dbReference type="AlphaFoldDB" id="A0A4V3EPI5"/>
<dbReference type="GO" id="GO:0008854">
    <property type="term" value="F:exodeoxyribonuclease V activity"/>
    <property type="evidence" value="ECO:0007669"/>
    <property type="project" value="UniProtKB-EC"/>
</dbReference>
<dbReference type="Gene3D" id="3.90.320.10">
    <property type="match status" value="1"/>
</dbReference>
<keyword evidence="21" id="KW-1185">Reference proteome</keyword>
<dbReference type="NCBIfam" id="TIGR00609">
    <property type="entry name" value="recB"/>
    <property type="match status" value="1"/>
</dbReference>
<dbReference type="CDD" id="cd22352">
    <property type="entry name" value="RecB_C-like"/>
    <property type="match status" value="1"/>
</dbReference>
<dbReference type="PANTHER" id="PTHR11070">
    <property type="entry name" value="UVRD / RECB / PCRA DNA HELICASE FAMILY MEMBER"/>
    <property type="match status" value="1"/>
</dbReference>
<dbReference type="GO" id="GO:0000724">
    <property type="term" value="P:double-strand break repair via homologous recombination"/>
    <property type="evidence" value="ECO:0007669"/>
    <property type="project" value="UniProtKB-UniRule"/>
</dbReference>
<dbReference type="InterPro" id="IPR004586">
    <property type="entry name" value="RecB"/>
</dbReference>
<evidence type="ECO:0000256" key="17">
    <source>
        <dbReference type="SAM" id="MobiDB-lite"/>
    </source>
</evidence>
<dbReference type="InterPro" id="IPR038726">
    <property type="entry name" value="PDDEXK_AddAB-type"/>
</dbReference>
<dbReference type="EC" id="3.1.11.5" evidence="15"/>
<evidence type="ECO:0000256" key="6">
    <source>
        <dbReference type="ARBA" id="ARBA00022806"/>
    </source>
</evidence>
<dbReference type="PANTHER" id="PTHR11070:SF23">
    <property type="entry name" value="RECBCD ENZYME SUBUNIT RECB"/>
    <property type="match status" value="1"/>
</dbReference>
<organism evidence="20 21">
    <name type="scientific">Halospina denitrificans</name>
    <dbReference type="NCBI Taxonomy" id="332522"/>
    <lineage>
        <taxon>Bacteria</taxon>
        <taxon>Pseudomonadati</taxon>
        <taxon>Pseudomonadota</taxon>
        <taxon>Gammaproteobacteria</taxon>
        <taxon>Halospina</taxon>
    </lineage>
</organism>
<dbReference type="InterPro" id="IPR000212">
    <property type="entry name" value="DNA_helicase_UvrD/REP"/>
</dbReference>
<evidence type="ECO:0000256" key="2">
    <source>
        <dbReference type="ARBA" id="ARBA00022723"/>
    </source>
</evidence>
<dbReference type="PROSITE" id="PS51198">
    <property type="entry name" value="UVRD_HELICASE_ATP_BIND"/>
    <property type="match status" value="1"/>
</dbReference>
<evidence type="ECO:0000256" key="13">
    <source>
        <dbReference type="ARBA" id="ARBA00034617"/>
    </source>
</evidence>
<evidence type="ECO:0000256" key="10">
    <source>
        <dbReference type="ARBA" id="ARBA00023125"/>
    </source>
</evidence>
<keyword evidence="4 15" id="KW-0227">DNA damage</keyword>
<feature type="binding site" evidence="16">
    <location>
        <begin position="24"/>
        <end position="31"/>
    </location>
    <ligand>
        <name>ATP</name>
        <dbReference type="ChEBI" id="CHEBI:30616"/>
    </ligand>
</feature>
<dbReference type="InterPro" id="IPR014017">
    <property type="entry name" value="DNA_helicase_UvrD-like_C"/>
</dbReference>
<dbReference type="InterPro" id="IPR011335">
    <property type="entry name" value="Restrct_endonuc-II-like"/>
</dbReference>
<feature type="domain" description="UvrD-like helicase ATP-binding" evidence="18">
    <location>
        <begin position="3"/>
        <end position="425"/>
    </location>
</feature>
<comment type="similarity">
    <text evidence="15">Belongs to the helicase family. UvrD subfamily.</text>
</comment>
<dbReference type="InterPro" id="IPR014016">
    <property type="entry name" value="UvrD-like_ATP-bd"/>
</dbReference>
<dbReference type="SUPFAM" id="SSF52980">
    <property type="entry name" value="Restriction endonuclease-like"/>
    <property type="match status" value="1"/>
</dbReference>
<dbReference type="GO" id="GO:0005829">
    <property type="term" value="C:cytosol"/>
    <property type="evidence" value="ECO:0007669"/>
    <property type="project" value="TreeGrafter"/>
</dbReference>
<comment type="catalytic activity">
    <reaction evidence="14 15">
        <text>ATP + H2O = ADP + phosphate + H(+)</text>
        <dbReference type="Rhea" id="RHEA:13065"/>
        <dbReference type="ChEBI" id="CHEBI:15377"/>
        <dbReference type="ChEBI" id="CHEBI:15378"/>
        <dbReference type="ChEBI" id="CHEBI:30616"/>
        <dbReference type="ChEBI" id="CHEBI:43474"/>
        <dbReference type="ChEBI" id="CHEBI:456216"/>
        <dbReference type="EC" id="5.6.2.4"/>
    </reaction>
</comment>
<keyword evidence="6 15" id="KW-0347">Helicase</keyword>
<dbReference type="GO" id="GO:0005524">
    <property type="term" value="F:ATP binding"/>
    <property type="evidence" value="ECO:0007669"/>
    <property type="project" value="UniProtKB-UniRule"/>
</dbReference>
<keyword evidence="2 15" id="KW-0479">Metal-binding</keyword>
<comment type="domain">
    <text evidence="15">The N-terminal DNA-binding domain is a ssDNA-dependent ATPase and has ATP-dependent 3'-5' helicase function. This domain interacts with RecC.</text>
</comment>
<dbReference type="Pfam" id="PF12705">
    <property type="entry name" value="PDDEXK_1"/>
    <property type="match status" value="1"/>
</dbReference>
<evidence type="ECO:0000313" key="20">
    <source>
        <dbReference type="EMBL" id="TDT37768.1"/>
    </source>
</evidence>
<evidence type="ECO:0000256" key="14">
    <source>
        <dbReference type="ARBA" id="ARBA00048988"/>
    </source>
</evidence>
<dbReference type="HAMAP" id="MF_01485">
    <property type="entry name" value="RecB"/>
    <property type="match status" value="1"/>
</dbReference>
<keyword evidence="12 15" id="KW-0413">Isomerase</keyword>
<feature type="binding site" evidence="15">
    <location>
        <position position="1058"/>
    </location>
    <ligand>
        <name>Mg(2+)</name>
        <dbReference type="ChEBI" id="CHEBI:18420"/>
    </ligand>
</feature>
<keyword evidence="5 15" id="KW-0378">Hydrolase</keyword>
<evidence type="ECO:0000256" key="12">
    <source>
        <dbReference type="ARBA" id="ARBA00023235"/>
    </source>
</evidence>
<comment type="miscellaneous">
    <text evidence="15">In the RecBCD complex, RecB has a slow 3'-5' helicase, an exonuclease activity and loads RecA onto ssDNA, RecD has a fast 5'-3' helicase activity, while RecC stimulates the ATPase and processivity of the RecB helicase and contributes to recognition of the Chi site.</text>
</comment>
<keyword evidence="10 15" id="KW-0238">DNA-binding</keyword>
<dbReference type="Pfam" id="PF13361">
    <property type="entry name" value="UvrD_C"/>
    <property type="match status" value="1"/>
</dbReference>
<dbReference type="GO" id="GO:0009338">
    <property type="term" value="C:exodeoxyribonuclease V complex"/>
    <property type="evidence" value="ECO:0007669"/>
    <property type="project" value="TreeGrafter"/>
</dbReference>
<dbReference type="OrthoDB" id="9810135at2"/>
<evidence type="ECO:0000259" key="19">
    <source>
        <dbReference type="PROSITE" id="PS51217"/>
    </source>
</evidence>
<dbReference type="GO" id="GO:0003677">
    <property type="term" value="F:DNA binding"/>
    <property type="evidence" value="ECO:0007669"/>
    <property type="project" value="UniProtKB-UniRule"/>
</dbReference>
<dbReference type="Gene3D" id="3.40.50.300">
    <property type="entry name" value="P-loop containing nucleotide triphosphate hydrolases"/>
    <property type="match status" value="2"/>
</dbReference>
<dbReference type="EC" id="5.6.2.4" evidence="15"/>
<sequence length="1156" mass="131793">MSELHAQPLNAAELPLAGRHLIEASAGTGKTFNITRLYLRLLLEKELPVEQILVMTFTRAATAELKGRLGREIQRVHDEWDKLDDDFFARLRETMPAHKARILLQRALLCLDDAAIYTIHSFCKRALTQQAFASGISFQAELESDTSELMMEALEDWYRIEARGPDFRRLHRYYATPEAFGAAWGRIINSSDEVPEPAITDPKPAWQAFRDAWEDEADAFFQLNVKKRTTPETQQAWADIMEELDAWSREPWPGEVPDVFGGDFTKGAFSTAKKTEAMPALAALTETLADFDQSCRAWWAWKGIHYARDHLNQSKDRLDQLDFNDLIRLLRQRLQDHEGGPALARKLGAQFPAALVDEFQDTDPDQYAILRAIYQRPDADDAFLCLIGDPKQAIYGFRGGDVFAYLKARSDAQHYWVMDTNFRSCHDVIQGYNRLFFGQPLDAPEGSEVFGFGIHYTPVNTGKKDLPGLTDPADRAGFQWGLLPGEPNDKGKVQGYNKDGQNHLADWSAREIRRLLAEARLADGEADEPSERPVRPGDIAILVRDRNEAAVMQDALREQTLNAVYLSARDNVMDSPEADSLYRALNGILDLEDDRALIAALATPWFGYDTAALHHLQQDEHAWARALEEVHDLRQRWLNQGFMTMALRLLQRHAHPEPQRHERLLTNSIHLLELLQEASQKHRQPRALLHWFQQSMEEANTAGAGETQQLRLENDANLIQIVTLHGAKGLEYPVVFLPFVSYGKQPKHDKALLVRYHDRDDYSAQQVLNPGKQELTWFAEEQIAEEIRLLYVGATRAERRIYLLAADFKQFQFSPLARCFATERFDALQATLETHATEGTCGLIDLNETPVTAPEIPEDTPETQPEPAVFQGRIERDWWLSSFSALTRNARHGGLSTPDRDQDEPETPADTREQGSLRFTLPRGAEAGNLLHDLLEWLDFPNPDYDGLIRRAAERYPMLLDPFEEKQEALAKWLREILQTPLASGARLADLTSQNTLRETAFYFPMNSQQARGRLARILARHRNDADVILAEPPTLKGMLHGFVDLIYQWQGRFYVVDYKSSFLGDRLSDYREPQLTDSIRRSYYDLQYLLYSLALHRYLRTRLPDYDPKQHLGGVEYLYLRGMAPDAPGGVYHCEADIEAIEALDAFFTGEEVTP</sequence>
<comment type="domain">
    <text evidence="15">The C-terminal domain has nuclease activity and interacts with RecD. It interacts with RecA, facilitating its loading onto ssDNA.</text>
</comment>
<dbReference type="PROSITE" id="PS51217">
    <property type="entry name" value="UVRD_HELICASE_CTER"/>
    <property type="match status" value="1"/>
</dbReference>
<proteinExistence type="inferred from homology"/>
<feature type="binding site" evidence="15">
    <location>
        <position position="932"/>
    </location>
    <ligand>
        <name>Mg(2+)</name>
        <dbReference type="ChEBI" id="CHEBI:18420"/>
    </ligand>
</feature>
<evidence type="ECO:0000256" key="9">
    <source>
        <dbReference type="ARBA" id="ARBA00022842"/>
    </source>
</evidence>
<evidence type="ECO:0000256" key="3">
    <source>
        <dbReference type="ARBA" id="ARBA00022741"/>
    </source>
</evidence>
<evidence type="ECO:0000256" key="7">
    <source>
        <dbReference type="ARBA" id="ARBA00022839"/>
    </source>
</evidence>
<feature type="region of interest" description="Nuclease activity, interacts with RecD and RecA" evidence="15">
    <location>
        <begin position="877"/>
        <end position="1156"/>
    </location>
</feature>
<feature type="active site" description="For nuclease activity" evidence="15">
    <location>
        <position position="1058"/>
    </location>
</feature>
<accession>A0A4V3EPI5</accession>
<feature type="domain" description="UvrD-like helicase C-terminal" evidence="19">
    <location>
        <begin position="462"/>
        <end position="729"/>
    </location>
</feature>
<dbReference type="EMBL" id="SOAX01000007">
    <property type="protein sequence ID" value="TDT37768.1"/>
    <property type="molecule type" value="Genomic_DNA"/>
</dbReference>
<evidence type="ECO:0000256" key="4">
    <source>
        <dbReference type="ARBA" id="ARBA00022763"/>
    </source>
</evidence>
<evidence type="ECO:0000256" key="15">
    <source>
        <dbReference type="HAMAP-Rule" id="MF_01485"/>
    </source>
</evidence>
<dbReference type="RefSeq" id="WP_133736962.1">
    <property type="nucleotide sequence ID" value="NZ_SOAX01000007.1"/>
</dbReference>
<keyword evidence="11 15" id="KW-0234">DNA repair</keyword>
<feature type="region of interest" description="DNA-binding and helicase activity, interacts with RecC" evidence="15">
    <location>
        <begin position="1"/>
        <end position="845"/>
    </location>
</feature>
<keyword evidence="8 15" id="KW-0067">ATP-binding</keyword>
<keyword evidence="7 15" id="KW-0269">Exonuclease</keyword>
<comment type="catalytic activity">
    <reaction evidence="13 15">
        <text>Couples ATP hydrolysis with the unwinding of duplex DNA by translocating in the 3'-5' direction.</text>
        <dbReference type="EC" id="5.6.2.4"/>
    </reaction>
</comment>
<evidence type="ECO:0000256" key="5">
    <source>
        <dbReference type="ARBA" id="ARBA00022801"/>
    </source>
</evidence>
<feature type="binding site" evidence="15">
    <location>
        <position position="1045"/>
    </location>
    <ligand>
        <name>Mg(2+)</name>
        <dbReference type="ChEBI" id="CHEBI:18420"/>
    </ligand>
</feature>
<comment type="function">
    <text evidence="15">A helicase/nuclease that prepares dsDNA breaks (DSB) for recombinational DNA repair. Binds to DSBs and unwinds DNA via a highly rapid and processive ATP-dependent bidirectional helicase activity. Unwinds dsDNA until it encounters a Chi (crossover hotspot instigator) sequence from the 3' direction. Cuts ssDNA a few nucleotides 3' to the Chi site. The properties and activities of the enzyme are changed at Chi. The Chi-altered holoenzyme produces a long 3'-ssDNA overhang and facilitates RecA-binding to the ssDNA for homologous DNA recombination and repair. Holoenzyme degrades any linearized DNA that is unable to undergo homologous recombination. In the holoenzyme this subunit contributes ATPase, 3'-5' helicase, exonuclease activity and loads RecA onto ssDNA.</text>
</comment>
<evidence type="ECO:0000256" key="16">
    <source>
        <dbReference type="PROSITE-ProRule" id="PRU00560"/>
    </source>
</evidence>
<reference evidence="20 21" key="1">
    <citation type="submission" date="2019-03" db="EMBL/GenBank/DDBJ databases">
        <title>Genomic Encyclopedia of Type Strains, Phase IV (KMG-IV): sequencing the most valuable type-strain genomes for metagenomic binning, comparative biology and taxonomic classification.</title>
        <authorList>
            <person name="Goeker M."/>
        </authorList>
    </citation>
    <scope>NUCLEOTIDE SEQUENCE [LARGE SCALE GENOMIC DNA]</scope>
    <source>
        <strain evidence="20 21">DSM 15505</strain>
    </source>
</reference>
<dbReference type="Gene3D" id="1.10.3170.10">
    <property type="entry name" value="Recbcd, chain B, domain 2"/>
    <property type="match status" value="1"/>
</dbReference>
<dbReference type="SUPFAM" id="SSF52540">
    <property type="entry name" value="P-loop containing nucleoside triphosphate hydrolases"/>
    <property type="match status" value="1"/>
</dbReference>
<evidence type="ECO:0000256" key="8">
    <source>
        <dbReference type="ARBA" id="ARBA00022840"/>
    </source>
</evidence>
<dbReference type="Proteomes" id="UP000295830">
    <property type="component" value="Unassembled WGS sequence"/>
</dbReference>
<protein>
    <recommendedName>
        <fullName evidence="15">RecBCD enzyme subunit RecB</fullName>
        <ecNumber evidence="15">3.1.11.5</ecNumber>
        <ecNumber evidence="15">5.6.2.4</ecNumber>
    </recommendedName>
    <alternativeName>
        <fullName evidence="15">DNA 3'-5' helicase subunit RecB</fullName>
    </alternativeName>
    <alternativeName>
        <fullName evidence="15">Exonuclease V subunit RecB</fullName>
        <shortName evidence="15">ExoV subunit RecB</shortName>
    </alternativeName>
    <alternativeName>
        <fullName evidence="15">Helicase/nuclease RecBCD subunit RecB</fullName>
    </alternativeName>
</protein>
<comment type="subunit">
    <text evidence="15">Heterotrimer of RecB, RecC and RecD. All subunits contribute to DNA-binding. Interacts with RecA.</text>
</comment>
<dbReference type="GO" id="GO:0000287">
    <property type="term" value="F:magnesium ion binding"/>
    <property type="evidence" value="ECO:0007669"/>
    <property type="project" value="UniProtKB-UniRule"/>
</dbReference>
<evidence type="ECO:0000313" key="21">
    <source>
        <dbReference type="Proteomes" id="UP000295830"/>
    </source>
</evidence>
<dbReference type="GO" id="GO:0043138">
    <property type="term" value="F:3'-5' DNA helicase activity"/>
    <property type="evidence" value="ECO:0007669"/>
    <property type="project" value="UniProtKB-UniRule"/>
</dbReference>
<dbReference type="GO" id="GO:0016887">
    <property type="term" value="F:ATP hydrolysis activity"/>
    <property type="evidence" value="ECO:0007669"/>
    <property type="project" value="RHEA"/>
</dbReference>
<keyword evidence="1 15" id="KW-0540">Nuclease</keyword>
<evidence type="ECO:0000256" key="1">
    <source>
        <dbReference type="ARBA" id="ARBA00022722"/>
    </source>
</evidence>
<comment type="catalytic activity">
    <reaction evidence="15">
        <text>Exonucleolytic cleavage (in the presence of ATP) in either 5'- to 3'- or 3'- to 5'-direction to yield 5'-phosphooligonucleotides.</text>
        <dbReference type="EC" id="3.1.11.5"/>
    </reaction>
</comment>
<feature type="region of interest" description="Disordered" evidence="17">
    <location>
        <begin position="890"/>
        <end position="915"/>
    </location>
</feature>
<gene>
    <name evidence="15" type="primary">recB</name>
    <name evidence="20" type="ORF">DES49_2728</name>
</gene>